<evidence type="ECO:0000313" key="13">
    <source>
        <dbReference type="Proteomes" id="UP000766570"/>
    </source>
</evidence>
<comment type="caution">
    <text evidence="9">Lacks conserved residue(s) required for the propagation of feature annotation.</text>
</comment>
<evidence type="ECO:0000256" key="9">
    <source>
        <dbReference type="HAMAP-Rule" id="MF_00161"/>
    </source>
</evidence>
<keyword evidence="8 9" id="KW-0472">Membrane</keyword>
<feature type="transmembrane region" description="Helical" evidence="9">
    <location>
        <begin position="83"/>
        <end position="104"/>
    </location>
</feature>
<accession>A0ABS4WGK1</accession>
<feature type="transmembrane region" description="Helical" evidence="9">
    <location>
        <begin position="109"/>
        <end position="127"/>
    </location>
</feature>
<evidence type="ECO:0000256" key="10">
    <source>
        <dbReference type="RuleBase" id="RU004181"/>
    </source>
</evidence>
<comment type="subcellular location">
    <subcellularLocation>
        <location evidence="9">Cell membrane</location>
        <topology evidence="9">Multi-pass membrane protein</topology>
    </subcellularLocation>
</comment>
<feature type="transmembrane region" description="Helical" evidence="9">
    <location>
        <begin position="147"/>
        <end position="173"/>
    </location>
</feature>
<evidence type="ECO:0000256" key="2">
    <source>
        <dbReference type="ARBA" id="ARBA00022475"/>
    </source>
</evidence>
<evidence type="ECO:0000256" key="3">
    <source>
        <dbReference type="ARBA" id="ARBA00022670"/>
    </source>
</evidence>
<dbReference type="Proteomes" id="UP000766570">
    <property type="component" value="Unassembled WGS sequence"/>
</dbReference>
<comment type="catalytic activity">
    <reaction evidence="9">
        <text>Release of signal peptides from bacterial membrane prolipoproteins. Hydrolyzes -Xaa-Yaa-Zaa-|-(S,diacylglyceryl)Cys-, in which Xaa is hydrophobic (preferably Leu), and Yaa (Ala or Ser) and Zaa (Gly or Ala) have small, neutral side chains.</text>
        <dbReference type="EC" id="3.4.23.36"/>
    </reaction>
</comment>
<evidence type="ECO:0000256" key="7">
    <source>
        <dbReference type="ARBA" id="ARBA00022989"/>
    </source>
</evidence>
<proteinExistence type="inferred from homology"/>
<feature type="compositionally biased region" description="Polar residues" evidence="11">
    <location>
        <begin position="182"/>
        <end position="201"/>
    </location>
</feature>
<evidence type="ECO:0000256" key="11">
    <source>
        <dbReference type="SAM" id="MobiDB-lite"/>
    </source>
</evidence>
<feature type="active site" evidence="9">
    <location>
        <position position="158"/>
    </location>
</feature>
<protein>
    <recommendedName>
        <fullName evidence="9">Lipoprotein signal peptidase</fullName>
        <ecNumber evidence="9">3.4.23.36</ecNumber>
    </recommendedName>
    <alternativeName>
        <fullName evidence="9">Prolipoprotein signal peptidase</fullName>
    </alternativeName>
    <alternativeName>
        <fullName evidence="9">Signal peptidase II</fullName>
        <shortName evidence="9">SPase II</shortName>
    </alternativeName>
</protein>
<comment type="caution">
    <text evidence="12">The sequence shown here is derived from an EMBL/GenBank/DDBJ whole genome shotgun (WGS) entry which is preliminary data.</text>
</comment>
<dbReference type="NCBIfam" id="TIGR00077">
    <property type="entry name" value="lspA"/>
    <property type="match status" value="1"/>
</dbReference>
<comment type="similarity">
    <text evidence="1 9 10">Belongs to the peptidase A8 family.</text>
</comment>
<dbReference type="HAMAP" id="MF_00161">
    <property type="entry name" value="LspA"/>
    <property type="match status" value="1"/>
</dbReference>
<evidence type="ECO:0000256" key="5">
    <source>
        <dbReference type="ARBA" id="ARBA00022750"/>
    </source>
</evidence>
<dbReference type="EMBL" id="JAGIOE010000001">
    <property type="protein sequence ID" value="MBP2375344.1"/>
    <property type="molecule type" value="Genomic_DNA"/>
</dbReference>
<evidence type="ECO:0000256" key="8">
    <source>
        <dbReference type="ARBA" id="ARBA00023136"/>
    </source>
</evidence>
<dbReference type="PRINTS" id="PR00781">
    <property type="entry name" value="LIPOSIGPTASE"/>
</dbReference>
<evidence type="ECO:0000256" key="6">
    <source>
        <dbReference type="ARBA" id="ARBA00022801"/>
    </source>
</evidence>
<dbReference type="RefSeq" id="WP_425355065.1">
    <property type="nucleotide sequence ID" value="NZ_BAAAMI010000018.1"/>
</dbReference>
<gene>
    <name evidence="9" type="primary">lspA</name>
    <name evidence="12" type="ORF">JOF46_003256</name>
</gene>
<evidence type="ECO:0000313" key="12">
    <source>
        <dbReference type="EMBL" id="MBP2375344.1"/>
    </source>
</evidence>
<keyword evidence="6 9" id="KW-0378">Hydrolase</keyword>
<dbReference type="InterPro" id="IPR001872">
    <property type="entry name" value="Peptidase_A8"/>
</dbReference>
<comment type="pathway">
    <text evidence="9">Protein modification; lipoprotein biosynthesis (signal peptide cleavage).</text>
</comment>
<dbReference type="PANTHER" id="PTHR33695">
    <property type="entry name" value="LIPOPROTEIN SIGNAL PEPTIDASE"/>
    <property type="match status" value="1"/>
</dbReference>
<keyword evidence="2 9" id="KW-1003">Cell membrane</keyword>
<evidence type="ECO:0000256" key="4">
    <source>
        <dbReference type="ARBA" id="ARBA00022692"/>
    </source>
</evidence>
<feature type="active site" evidence="9">
    <location>
        <position position="144"/>
    </location>
</feature>
<name>A0ABS4WGK1_9MICC</name>
<comment type="function">
    <text evidence="9">This protein specifically catalyzes the removal of signal peptides from prolipoproteins.</text>
</comment>
<dbReference type="PANTHER" id="PTHR33695:SF1">
    <property type="entry name" value="LIPOPROTEIN SIGNAL PEPTIDASE"/>
    <property type="match status" value="1"/>
</dbReference>
<dbReference type="Pfam" id="PF01252">
    <property type="entry name" value="Peptidase_A8"/>
    <property type="match status" value="1"/>
</dbReference>
<keyword evidence="13" id="KW-1185">Reference proteome</keyword>
<keyword evidence="4 9" id="KW-0812">Transmembrane</keyword>
<feature type="region of interest" description="Disordered" evidence="11">
    <location>
        <begin position="179"/>
        <end position="201"/>
    </location>
</feature>
<keyword evidence="5 9" id="KW-0064">Aspartyl protease</keyword>
<evidence type="ECO:0000256" key="1">
    <source>
        <dbReference type="ARBA" id="ARBA00006139"/>
    </source>
</evidence>
<reference evidence="12 13" key="1">
    <citation type="submission" date="2021-03" db="EMBL/GenBank/DDBJ databases">
        <title>Sequencing the genomes of 1000 actinobacteria strains.</title>
        <authorList>
            <person name="Klenk H.-P."/>
        </authorList>
    </citation>
    <scope>NUCLEOTIDE SEQUENCE [LARGE SCALE GENOMIC DNA]</scope>
    <source>
        <strain evidence="12 13">DSM 15454</strain>
    </source>
</reference>
<sequence>MMENSSVPPAPQGAAKPAAGSATRRHLVLATSTLAVLALVLDQFTKRIVETSMYEGQVIDVFPPLLRWYFIKNSGAAFSMGEGVTWIFTIIQAAVLLYVAIFLVRKVRVWSWALALGGLMGGVAGNLTDRLFRPPSFGHGHVVDFIALPNFAIFNVADMFIVCSMVVICLLLFTGREFDGSRSGSKNKPGTEPGTDTQEMP</sequence>
<dbReference type="GO" id="GO:0004190">
    <property type="term" value="F:aspartic-type endopeptidase activity"/>
    <property type="evidence" value="ECO:0007669"/>
    <property type="project" value="UniProtKB-EC"/>
</dbReference>
<organism evidence="12 13">
    <name type="scientific">Paeniglutamicibacter psychrophenolicus</name>
    <dbReference type="NCBI Taxonomy" id="257454"/>
    <lineage>
        <taxon>Bacteria</taxon>
        <taxon>Bacillati</taxon>
        <taxon>Actinomycetota</taxon>
        <taxon>Actinomycetes</taxon>
        <taxon>Micrococcales</taxon>
        <taxon>Micrococcaceae</taxon>
        <taxon>Paeniglutamicibacter</taxon>
    </lineage>
</organism>
<keyword evidence="7 9" id="KW-1133">Transmembrane helix</keyword>
<dbReference type="EC" id="3.4.23.36" evidence="9"/>
<keyword evidence="3 9" id="KW-0645">Protease</keyword>